<evidence type="ECO:0000256" key="1">
    <source>
        <dbReference type="ARBA" id="ARBA00001946"/>
    </source>
</evidence>
<keyword evidence="6" id="KW-0324">Glycolysis</keyword>
<dbReference type="InterPro" id="IPR000023">
    <property type="entry name" value="Phosphofructokinase_dom"/>
</dbReference>
<dbReference type="EMBL" id="JASJEX010000002">
    <property type="protein sequence ID" value="MDJ1129374.1"/>
    <property type="molecule type" value="Genomic_DNA"/>
</dbReference>
<keyword evidence="4 6" id="KW-0418">Kinase</keyword>
<evidence type="ECO:0000313" key="9">
    <source>
        <dbReference type="Proteomes" id="UP001431693"/>
    </source>
</evidence>
<keyword evidence="5 6" id="KW-0460">Magnesium</keyword>
<comment type="pathway">
    <text evidence="6">Carbohydrate degradation; glycolysis; D-glyceraldehyde 3-phosphate and glycerone phosphate from D-glucose: step 3/4.</text>
</comment>
<comment type="cofactor">
    <cofactor evidence="1 6">
        <name>Mg(2+)</name>
        <dbReference type="ChEBI" id="CHEBI:18420"/>
    </cofactor>
</comment>
<dbReference type="Gene3D" id="3.40.50.460">
    <property type="entry name" value="Phosphofructokinase domain"/>
    <property type="match status" value="1"/>
</dbReference>
<accession>A0ABT6ZJY8</accession>
<dbReference type="Proteomes" id="UP001431693">
    <property type="component" value="Unassembled WGS sequence"/>
</dbReference>
<name>A0ABT6ZJY8_9ACTN</name>
<evidence type="ECO:0000256" key="4">
    <source>
        <dbReference type="ARBA" id="ARBA00022777"/>
    </source>
</evidence>
<comment type="function">
    <text evidence="6">Catalyzes the phosphorylation of D-fructose 6-phosphate, the first committing step of glycolysis. Uses inorganic phosphate (PPi) as phosphoryl donor instead of ATP like common ATP-dependent phosphofructokinases (ATP-PFKs), which renders the reaction reversible, and can thus function both in glycolysis and gluconeogenesis. Consistently, PPi-PFK can replace the enzymes of both the forward (ATP-PFK) and reverse (fructose-bisphosphatase (FBPase)) reactions.</text>
</comment>
<comment type="activity regulation">
    <text evidence="6">Non-allosteric.</text>
</comment>
<feature type="site" description="Important for catalytic activity and substrate specificity; stabilizes the transition state when the phosphoryl donor is PPi; prevents ATP from binding by mimicking the alpha-phosphate group of ATP" evidence="6">
    <location>
        <position position="115"/>
    </location>
</feature>
<dbReference type="RefSeq" id="WP_283713550.1">
    <property type="nucleotide sequence ID" value="NZ_JASJEW010000005.1"/>
</dbReference>
<reference evidence="8" key="1">
    <citation type="submission" date="2023-05" db="EMBL/GenBank/DDBJ databases">
        <title>[olsenella] sp. nov., isolated from a pig farm feces dump.</title>
        <authorList>
            <person name="Chang Y.-H."/>
        </authorList>
    </citation>
    <scope>NUCLEOTIDE SEQUENCE</scope>
    <source>
        <strain evidence="8">YH-ols2217</strain>
    </source>
</reference>
<evidence type="ECO:0000259" key="7">
    <source>
        <dbReference type="Pfam" id="PF00365"/>
    </source>
</evidence>
<keyword evidence="6" id="KW-0963">Cytoplasm</keyword>
<evidence type="ECO:0000313" key="8">
    <source>
        <dbReference type="EMBL" id="MDJ1129374.1"/>
    </source>
</evidence>
<dbReference type="Gene3D" id="3.40.50.450">
    <property type="match status" value="1"/>
</dbReference>
<dbReference type="PIRSF" id="PIRSF036483">
    <property type="entry name" value="PFK_XF0274"/>
    <property type="match status" value="1"/>
</dbReference>
<comment type="caution">
    <text evidence="6">Lacks conserved residue(s) required for the propagation of feature annotation.</text>
</comment>
<keyword evidence="3 6" id="KW-0479">Metal-binding</keyword>
<dbReference type="EC" id="2.7.1.90" evidence="6"/>
<dbReference type="PANTHER" id="PTHR45770">
    <property type="entry name" value="ATP-DEPENDENT 6-PHOSPHOFRUCTOKINASE 1"/>
    <property type="match status" value="1"/>
</dbReference>
<feature type="binding site" evidence="6">
    <location>
        <begin position="188"/>
        <end position="190"/>
    </location>
    <ligand>
        <name>substrate</name>
    </ligand>
</feature>
<sequence>MARIEKVLIGQSGGPTAVINASLAGAVRSARALGAPVLGMAHGIEGLLHDEVVDLDVAVPDDRSLDVLRSTPGSYLGSCRYKLPSPEEAPAVYDALLGTLDRLGVGVVAYIGGNDSMDTIDKLGRYGEAAGSAIRFMGVPKTIDNDLVAQDHTPGYGSAAKFVATCVSELACDASVYPVKSVLVVETMGRDVGWLGAASSLAWTAGSRGPDIVLVPEAPVSLDAFLDKVSNLLAVQDFVMVAVSEGARGLDGQPLYAEEGAREDAFGHAASQAGVGGFLARLVSERLGCKARGVELSTLQRCAAHVVSGRDREEAEALGALAVRVGLEGRSRGMSCLARVSDLPYEVRLGVTDVSAVANEVRQLPGSWIANDGMGVTAEFERYARPLVEGTDTCRWVDGVPWHLRTPFGETVAL</sequence>
<feature type="binding site" evidence="6">
    <location>
        <position position="114"/>
    </location>
    <ligand>
        <name>Mg(2+)</name>
        <dbReference type="ChEBI" id="CHEBI:18420"/>
        <note>catalytic</note>
    </ligand>
</feature>
<dbReference type="InterPro" id="IPR050929">
    <property type="entry name" value="PFKA"/>
</dbReference>
<gene>
    <name evidence="6" type="primary">pfp</name>
    <name evidence="8" type="ORF">QJ043_04685</name>
</gene>
<comment type="catalytic activity">
    <reaction evidence="6">
        <text>beta-D-fructose 6-phosphate + diphosphate = beta-D-fructose 1,6-bisphosphate + phosphate + H(+)</text>
        <dbReference type="Rhea" id="RHEA:13613"/>
        <dbReference type="ChEBI" id="CHEBI:15378"/>
        <dbReference type="ChEBI" id="CHEBI:32966"/>
        <dbReference type="ChEBI" id="CHEBI:33019"/>
        <dbReference type="ChEBI" id="CHEBI:43474"/>
        <dbReference type="ChEBI" id="CHEBI:57634"/>
        <dbReference type="EC" id="2.7.1.90"/>
    </reaction>
</comment>
<comment type="caution">
    <text evidence="8">The sequence shown here is derived from an EMBL/GenBank/DDBJ whole genome shotgun (WGS) entry which is preliminary data.</text>
</comment>
<feature type="binding site" evidence="6">
    <location>
        <begin position="142"/>
        <end position="144"/>
    </location>
    <ligand>
        <name>substrate</name>
    </ligand>
</feature>
<feature type="binding site" evidence="6">
    <location>
        <position position="245"/>
    </location>
    <ligand>
        <name>substrate</name>
    </ligand>
</feature>
<feature type="site" description="Important for catalytic activity; stabilizes the transition state when the phosphoryl donor is PPi" evidence="6">
    <location>
        <position position="141"/>
    </location>
</feature>
<dbReference type="Pfam" id="PF00365">
    <property type="entry name" value="PFK"/>
    <property type="match status" value="1"/>
</dbReference>
<feature type="active site" description="Proton acceptor" evidence="6">
    <location>
        <position position="144"/>
    </location>
</feature>
<organism evidence="8 9">
    <name type="scientific">Kribbibacterium absianum</name>
    <dbReference type="NCBI Taxonomy" id="3044210"/>
    <lineage>
        <taxon>Bacteria</taxon>
        <taxon>Bacillati</taxon>
        <taxon>Actinomycetota</taxon>
        <taxon>Coriobacteriia</taxon>
        <taxon>Coriobacteriales</taxon>
        <taxon>Kribbibacteriaceae</taxon>
        <taxon>Kribbibacterium</taxon>
    </lineage>
</organism>
<comment type="similarity">
    <text evidence="6">Belongs to the phosphofructokinase type A (PFKA) family. PPi-dependent PFK group II subfamily. Clade 'B2' sub-subfamily.</text>
</comment>
<evidence type="ECO:0000256" key="6">
    <source>
        <dbReference type="HAMAP-Rule" id="MF_01978"/>
    </source>
</evidence>
<feature type="domain" description="Phosphofructokinase" evidence="7">
    <location>
        <begin position="6"/>
        <end position="324"/>
    </location>
</feature>
<dbReference type="SUPFAM" id="SSF53784">
    <property type="entry name" value="Phosphofructokinase"/>
    <property type="match status" value="1"/>
</dbReference>
<dbReference type="NCBIfam" id="NF010675">
    <property type="entry name" value="PRK14072.1"/>
    <property type="match status" value="1"/>
</dbReference>
<dbReference type="InterPro" id="IPR011404">
    <property type="entry name" value="PPi-PFK"/>
</dbReference>
<comment type="subcellular location">
    <subcellularLocation>
        <location evidence="6">Cytoplasm</location>
    </subcellularLocation>
</comment>
<keyword evidence="2 6" id="KW-0808">Transferase</keyword>
<evidence type="ECO:0000256" key="5">
    <source>
        <dbReference type="ARBA" id="ARBA00022842"/>
    </source>
</evidence>
<dbReference type="InterPro" id="IPR035966">
    <property type="entry name" value="PKF_sf"/>
</dbReference>
<proteinExistence type="inferred from homology"/>
<protein>
    <recommendedName>
        <fullName evidence="6">Pyrophosphate--fructose 6-phosphate 1-phosphotransferase</fullName>
        <ecNumber evidence="6">2.7.1.90</ecNumber>
    </recommendedName>
    <alternativeName>
        <fullName evidence="6">6-phosphofructokinase, pyrophosphate dependent</fullName>
    </alternativeName>
    <alternativeName>
        <fullName evidence="6">PPi-dependent phosphofructokinase</fullName>
        <shortName evidence="6">PPi-PFK</shortName>
    </alternativeName>
    <alternativeName>
        <fullName evidence="6">Pyrophosphate-dependent 6-phosphofructose-1-kinase</fullName>
    </alternativeName>
</protein>
<dbReference type="HAMAP" id="MF_01978">
    <property type="entry name" value="Phosphofructokinase_II_B2"/>
    <property type="match status" value="1"/>
</dbReference>
<dbReference type="PRINTS" id="PR00476">
    <property type="entry name" value="PHFRCTKINASE"/>
</dbReference>
<feature type="binding site" evidence="6">
    <location>
        <position position="14"/>
    </location>
    <ligand>
        <name>diphosphate</name>
        <dbReference type="ChEBI" id="CHEBI:33019"/>
    </ligand>
</feature>
<dbReference type="GO" id="GO:0047334">
    <property type="term" value="F:diphosphate-fructose-6-phosphate 1-phosphotransferase activity"/>
    <property type="evidence" value="ECO:0007669"/>
    <property type="project" value="UniProtKB-EC"/>
</dbReference>
<evidence type="ECO:0000256" key="3">
    <source>
        <dbReference type="ARBA" id="ARBA00022723"/>
    </source>
</evidence>
<dbReference type="InterPro" id="IPR022953">
    <property type="entry name" value="ATP_PFK"/>
</dbReference>
<keyword evidence="9" id="KW-1185">Reference proteome</keyword>
<comment type="subunit">
    <text evidence="6">Homodimer.</text>
</comment>
<evidence type="ECO:0000256" key="2">
    <source>
        <dbReference type="ARBA" id="ARBA00022679"/>
    </source>
</evidence>